<proteinExistence type="predicted"/>
<sequence>MYNSYHVLCSVTSHVKMCLFEDCSISFYYSHEL</sequence>
<name>A0A0A9DHG9_ARUDO</name>
<reference evidence="1" key="2">
    <citation type="journal article" date="2015" name="Data Brief">
        <title>Shoot transcriptome of the giant reed, Arundo donax.</title>
        <authorList>
            <person name="Barrero R.A."/>
            <person name="Guerrero F.D."/>
            <person name="Moolhuijzen P."/>
            <person name="Goolsby J.A."/>
            <person name="Tidwell J."/>
            <person name="Bellgard S.E."/>
            <person name="Bellgard M.I."/>
        </authorList>
    </citation>
    <scope>NUCLEOTIDE SEQUENCE</scope>
    <source>
        <tissue evidence="1">Shoot tissue taken approximately 20 cm above the soil surface</tissue>
    </source>
</reference>
<dbReference type="AlphaFoldDB" id="A0A0A9DHG9"/>
<reference evidence="1" key="1">
    <citation type="submission" date="2014-09" db="EMBL/GenBank/DDBJ databases">
        <authorList>
            <person name="Magalhaes I.L.F."/>
            <person name="Oliveira U."/>
            <person name="Santos F.R."/>
            <person name="Vidigal T.H.D.A."/>
            <person name="Brescovit A.D."/>
            <person name="Santos A.J."/>
        </authorList>
    </citation>
    <scope>NUCLEOTIDE SEQUENCE</scope>
    <source>
        <tissue evidence="1">Shoot tissue taken approximately 20 cm above the soil surface</tissue>
    </source>
</reference>
<accession>A0A0A9DHG9</accession>
<evidence type="ECO:0000313" key="1">
    <source>
        <dbReference type="EMBL" id="JAD88024.1"/>
    </source>
</evidence>
<protein>
    <submittedName>
        <fullName evidence="1">Uncharacterized protein</fullName>
    </submittedName>
</protein>
<dbReference type="EMBL" id="GBRH01209871">
    <property type="protein sequence ID" value="JAD88024.1"/>
    <property type="molecule type" value="Transcribed_RNA"/>
</dbReference>
<organism evidence="1">
    <name type="scientific">Arundo donax</name>
    <name type="common">Giant reed</name>
    <name type="synonym">Donax arundinaceus</name>
    <dbReference type="NCBI Taxonomy" id="35708"/>
    <lineage>
        <taxon>Eukaryota</taxon>
        <taxon>Viridiplantae</taxon>
        <taxon>Streptophyta</taxon>
        <taxon>Embryophyta</taxon>
        <taxon>Tracheophyta</taxon>
        <taxon>Spermatophyta</taxon>
        <taxon>Magnoliopsida</taxon>
        <taxon>Liliopsida</taxon>
        <taxon>Poales</taxon>
        <taxon>Poaceae</taxon>
        <taxon>PACMAD clade</taxon>
        <taxon>Arundinoideae</taxon>
        <taxon>Arundineae</taxon>
        <taxon>Arundo</taxon>
    </lineage>
</organism>